<dbReference type="RefSeq" id="WP_084432103.1">
    <property type="nucleotide sequence ID" value="NZ_FWXV01000009.1"/>
</dbReference>
<name>A0A1Y5Y0L3_KIBAR</name>
<reference evidence="2 3" key="1">
    <citation type="submission" date="2017-04" db="EMBL/GenBank/DDBJ databases">
        <authorList>
            <person name="Afonso C.L."/>
            <person name="Miller P.J."/>
            <person name="Scott M.A."/>
            <person name="Spackman E."/>
            <person name="Goraichik I."/>
            <person name="Dimitrov K.M."/>
            <person name="Suarez D.L."/>
            <person name="Swayne D.E."/>
        </authorList>
    </citation>
    <scope>NUCLEOTIDE SEQUENCE [LARGE SCALE GENOMIC DNA]</scope>
    <source>
        <strain evidence="2 3">DSM 43828</strain>
    </source>
</reference>
<keyword evidence="3" id="KW-1185">Reference proteome</keyword>
<keyword evidence="1" id="KW-0732">Signal</keyword>
<dbReference type="EMBL" id="FWXV01000009">
    <property type="protein sequence ID" value="SMD23295.1"/>
    <property type="molecule type" value="Genomic_DNA"/>
</dbReference>
<gene>
    <name evidence="2" type="ORF">SAMN05661093_07869</name>
</gene>
<evidence type="ECO:0000256" key="1">
    <source>
        <dbReference type="SAM" id="SignalP"/>
    </source>
</evidence>
<dbReference type="OrthoDB" id="3685630at2"/>
<evidence type="ECO:0000313" key="3">
    <source>
        <dbReference type="Proteomes" id="UP000192674"/>
    </source>
</evidence>
<proteinExistence type="predicted"/>
<evidence type="ECO:0000313" key="2">
    <source>
        <dbReference type="EMBL" id="SMD23295.1"/>
    </source>
</evidence>
<feature type="signal peptide" evidence="1">
    <location>
        <begin position="1"/>
        <end position="23"/>
    </location>
</feature>
<sequence length="166" mass="17889">MRIIARAFALAAAGLLTFGAASAAAQDSVGAFTFTTEPGAFPTYVQPDTWYTVNVFQYDGLLNLDGESANGFEWMRVELSPGEQLTTGRYENVRSISENPTGVGIRVIAGGRSGALSCADDYATVDIMELERTADGNVTRFAADIEHHCDSPTAPALRIQVKYDER</sequence>
<dbReference type="Proteomes" id="UP000192674">
    <property type="component" value="Unassembled WGS sequence"/>
</dbReference>
<protein>
    <submittedName>
        <fullName evidence="2">Uncharacterized protein</fullName>
    </submittedName>
</protein>
<feature type="chain" id="PRO_5013164800" evidence="1">
    <location>
        <begin position="24"/>
        <end position="166"/>
    </location>
</feature>
<dbReference type="AlphaFoldDB" id="A0A1Y5Y0L3"/>
<accession>A0A1Y5Y0L3</accession>
<organism evidence="2 3">
    <name type="scientific">Kibdelosporangium aridum</name>
    <dbReference type="NCBI Taxonomy" id="2030"/>
    <lineage>
        <taxon>Bacteria</taxon>
        <taxon>Bacillati</taxon>
        <taxon>Actinomycetota</taxon>
        <taxon>Actinomycetes</taxon>
        <taxon>Pseudonocardiales</taxon>
        <taxon>Pseudonocardiaceae</taxon>
        <taxon>Kibdelosporangium</taxon>
    </lineage>
</organism>